<gene>
    <name evidence="2" type="ORF">SAMN04489859_103552</name>
</gene>
<sequence>MSPLAHLLALPVRGYRLLFSPWVGHGCRFQPTCSAYALEALERHGAFRGGWLVLRRIGRCHPWGGHGFDPVPDNKQPDKTR</sequence>
<proteinExistence type="inferred from homology"/>
<comment type="similarity">
    <text evidence="1">Belongs to the UPF0161 family.</text>
</comment>
<comment type="function">
    <text evidence="1">Could be involved in insertion of integral membrane proteins into the membrane.</text>
</comment>
<comment type="subcellular location">
    <subcellularLocation>
        <location evidence="1">Cell membrane</location>
        <topology evidence="1">Peripheral membrane protein</topology>
        <orientation evidence="1">Cytoplasmic side</orientation>
    </subcellularLocation>
</comment>
<dbReference type="STRING" id="34002.SAMN04489859_103552"/>
<keyword evidence="3" id="KW-1185">Reference proteome</keyword>
<evidence type="ECO:0000313" key="3">
    <source>
        <dbReference type="Proteomes" id="UP000199054"/>
    </source>
</evidence>
<dbReference type="NCBIfam" id="TIGR00278">
    <property type="entry name" value="membrane protein insertion efficiency factor YidD"/>
    <property type="match status" value="1"/>
</dbReference>
<dbReference type="HAMAP" id="MF_00386">
    <property type="entry name" value="UPF0161_YidD"/>
    <property type="match status" value="1"/>
</dbReference>
<dbReference type="AlphaFoldDB" id="A0A1H8M271"/>
<dbReference type="Pfam" id="PF01809">
    <property type="entry name" value="YidD"/>
    <property type="match status" value="1"/>
</dbReference>
<dbReference type="PANTHER" id="PTHR33383:SF1">
    <property type="entry name" value="MEMBRANE PROTEIN INSERTION EFFICIENCY FACTOR-RELATED"/>
    <property type="match status" value="1"/>
</dbReference>
<protein>
    <recommendedName>
        <fullName evidence="1">Putative membrane protein insertion efficiency factor</fullName>
    </recommendedName>
</protein>
<keyword evidence="1" id="KW-0472">Membrane</keyword>
<evidence type="ECO:0000256" key="1">
    <source>
        <dbReference type="HAMAP-Rule" id="MF_00386"/>
    </source>
</evidence>
<dbReference type="InterPro" id="IPR002696">
    <property type="entry name" value="Membr_insert_effic_factor_YidD"/>
</dbReference>
<dbReference type="Proteomes" id="UP000199054">
    <property type="component" value="Unassembled WGS sequence"/>
</dbReference>
<organism evidence="2 3">
    <name type="scientific">Paracoccus alcaliphilus</name>
    <dbReference type="NCBI Taxonomy" id="34002"/>
    <lineage>
        <taxon>Bacteria</taxon>
        <taxon>Pseudomonadati</taxon>
        <taxon>Pseudomonadota</taxon>
        <taxon>Alphaproteobacteria</taxon>
        <taxon>Rhodobacterales</taxon>
        <taxon>Paracoccaceae</taxon>
        <taxon>Paracoccus</taxon>
    </lineage>
</organism>
<accession>A0A1H8M271</accession>
<dbReference type="GO" id="GO:0005886">
    <property type="term" value="C:plasma membrane"/>
    <property type="evidence" value="ECO:0007669"/>
    <property type="project" value="UniProtKB-SubCell"/>
</dbReference>
<name>A0A1H8M271_9RHOB</name>
<reference evidence="2 3" key="1">
    <citation type="submission" date="2016-10" db="EMBL/GenBank/DDBJ databases">
        <authorList>
            <person name="de Groot N.N."/>
        </authorList>
    </citation>
    <scope>NUCLEOTIDE SEQUENCE [LARGE SCALE GENOMIC DNA]</scope>
    <source>
        <strain evidence="2 3">DSM 8512</strain>
    </source>
</reference>
<dbReference type="PANTHER" id="PTHR33383">
    <property type="entry name" value="MEMBRANE PROTEIN INSERTION EFFICIENCY FACTOR-RELATED"/>
    <property type="match status" value="1"/>
</dbReference>
<dbReference type="RefSeq" id="WP_090616096.1">
    <property type="nucleotide sequence ID" value="NZ_CP067124.1"/>
</dbReference>
<dbReference type="OrthoDB" id="9801753at2"/>
<evidence type="ECO:0000313" key="2">
    <source>
        <dbReference type="EMBL" id="SEO11465.1"/>
    </source>
</evidence>
<dbReference type="EMBL" id="FODE01000035">
    <property type="protein sequence ID" value="SEO11465.1"/>
    <property type="molecule type" value="Genomic_DNA"/>
</dbReference>
<keyword evidence="1" id="KW-1003">Cell membrane</keyword>
<dbReference type="SMART" id="SM01234">
    <property type="entry name" value="Haemolytic"/>
    <property type="match status" value="1"/>
</dbReference>